<accession>A0AAD9G154</accession>
<keyword evidence="2" id="KW-1185">Reference proteome</keyword>
<dbReference type="EMBL" id="JASMQC010000042">
    <property type="protein sequence ID" value="KAK1930049.1"/>
    <property type="molecule type" value="Genomic_DNA"/>
</dbReference>
<proteinExistence type="predicted"/>
<organism evidence="1 2">
    <name type="scientific">Phytophthora citrophthora</name>
    <dbReference type="NCBI Taxonomy" id="4793"/>
    <lineage>
        <taxon>Eukaryota</taxon>
        <taxon>Sar</taxon>
        <taxon>Stramenopiles</taxon>
        <taxon>Oomycota</taxon>
        <taxon>Peronosporomycetes</taxon>
        <taxon>Peronosporales</taxon>
        <taxon>Peronosporaceae</taxon>
        <taxon>Phytophthora</taxon>
    </lineage>
</organism>
<dbReference type="SUPFAM" id="SSF140860">
    <property type="entry name" value="Pseudo ankyrin repeat-like"/>
    <property type="match status" value="1"/>
</dbReference>
<reference evidence="1" key="1">
    <citation type="submission" date="2023-08" db="EMBL/GenBank/DDBJ databases">
        <title>Reference Genome Resource for the Citrus Pathogen Phytophthora citrophthora.</title>
        <authorList>
            <person name="Moller H."/>
            <person name="Coetzee B."/>
            <person name="Rose L.J."/>
            <person name="Van Niekerk J.M."/>
        </authorList>
    </citation>
    <scope>NUCLEOTIDE SEQUENCE</scope>
    <source>
        <strain evidence="1">STE-U-9442</strain>
    </source>
</reference>
<dbReference type="InterPro" id="IPR036770">
    <property type="entry name" value="Ankyrin_rpt-contain_sf"/>
</dbReference>
<dbReference type="SMART" id="SM00248">
    <property type="entry name" value="ANK"/>
    <property type="match status" value="5"/>
</dbReference>
<dbReference type="InterPro" id="IPR052050">
    <property type="entry name" value="SecEffector_AnkRepeat"/>
</dbReference>
<dbReference type="AlphaFoldDB" id="A0AAD9G154"/>
<evidence type="ECO:0000313" key="1">
    <source>
        <dbReference type="EMBL" id="KAK1930049.1"/>
    </source>
</evidence>
<dbReference type="Proteomes" id="UP001259832">
    <property type="component" value="Unassembled WGS sequence"/>
</dbReference>
<dbReference type="SUPFAM" id="SSF48403">
    <property type="entry name" value="Ankyrin repeat"/>
    <property type="match status" value="1"/>
</dbReference>
<comment type="caution">
    <text evidence="1">The sequence shown here is derived from an EMBL/GenBank/DDBJ whole genome shotgun (WGS) entry which is preliminary data.</text>
</comment>
<dbReference type="PANTHER" id="PTHR46586">
    <property type="entry name" value="ANKYRIN REPEAT-CONTAINING PROTEIN"/>
    <property type="match status" value="1"/>
</dbReference>
<dbReference type="Pfam" id="PF12796">
    <property type="entry name" value="Ank_2"/>
    <property type="match status" value="1"/>
</dbReference>
<gene>
    <name evidence="1" type="ORF">P3T76_014546</name>
</gene>
<dbReference type="Gene3D" id="1.25.40.20">
    <property type="entry name" value="Ankyrin repeat-containing domain"/>
    <property type="match status" value="2"/>
</dbReference>
<protein>
    <submittedName>
        <fullName evidence="1">Ankyrin repeat protein</fullName>
    </submittedName>
</protein>
<evidence type="ECO:0000313" key="2">
    <source>
        <dbReference type="Proteomes" id="UP001259832"/>
    </source>
</evidence>
<name>A0AAD9G154_9STRA</name>
<sequence length="655" mass="74064">MTLELTSVTVVLRNQPLDSTFLHHLGLVISSFLGPPRNLSLANAYSFKSTELLDWIWSCSCVSSSSRTFGSALNNYLRSEQQYYQWQFWKITQVAVELGDLKLMQWIFTHFKGCIVPVKVVEKAAKDGHQELLQFLLENDAGRYRRHRRQAVESTGEIIPYESIPEMPLKARKKGNVVHWGGNSILLAIEHKHPEVARWLYENAPHELDDEEVQNTIEFALMNGAVDLAQFLLPLNRRLVEYAFEEIHADVAMLMLNNGDWLRSQEVAAAALRAMVSVDRLDLMEQIERRYCPSPLSSTWSRAWFFGITEACKSGNVPIARWLLEHPVGREVCTAMREEGVGGKDEYLCLAASMGHFLIVVLLDELMCSFRFEEALIEAIRNGHLSVITWLLARYSYSPTSSSRCVIEEAAKHGHLEILKFFHRLRSSTEVGAVIGPWWRQSVNAMNVAAKNGHLDVVQWLHATYPDTDSSKAMDHAAANGHLAVVQWLHEVRKEECTRRAMGGAAANGHLEVLQWLHSTTFAGCSTHAMDLAAGRGHLKVLKWLRANRSEGCTVKAVENALQQSHLPILFWLRQNYPGLIPSKHKLVIQAPNQFDTLVFLHQYYPHLFNGGTAREPAIGVGFEPSETQISSWLKEKFSESTLAEGVVRPTTPRR</sequence>
<dbReference type="PANTHER" id="PTHR46586:SF3">
    <property type="entry name" value="ANKYRIN REPEAT-CONTAINING PROTEIN"/>
    <property type="match status" value="1"/>
</dbReference>
<dbReference type="InterPro" id="IPR002110">
    <property type="entry name" value="Ankyrin_rpt"/>
</dbReference>